<dbReference type="InterPro" id="IPR011013">
    <property type="entry name" value="Gal_mutarotase_sf_dom"/>
</dbReference>
<protein>
    <recommendedName>
        <fullName evidence="9">Glycoside hydrolase family 31 TIM barrel domain-containing protein</fullName>
    </recommendedName>
</protein>
<dbReference type="Gene3D" id="2.60.40.1760">
    <property type="entry name" value="glycosyl hydrolase (family 31)"/>
    <property type="match status" value="1"/>
</dbReference>
<dbReference type="Gene3D" id="3.20.20.80">
    <property type="entry name" value="Glycosidases"/>
    <property type="match status" value="1"/>
</dbReference>
<dbReference type="PANTHER" id="PTHR22762:SF67">
    <property type="entry name" value="ALPHA_BETA-GLUCOSIDASE AGDC-RELATED"/>
    <property type="match status" value="1"/>
</dbReference>
<dbReference type="GO" id="GO:0008422">
    <property type="term" value="F:beta-glucosidase activity"/>
    <property type="evidence" value="ECO:0007669"/>
    <property type="project" value="UniProtKB-EC"/>
</dbReference>
<keyword evidence="6 8" id="KW-0326">Glycosidase</keyword>
<dbReference type="STRING" id="104259.A0A0F7VF60"/>
<evidence type="ECO:0000313" key="10">
    <source>
        <dbReference type="EMBL" id="CEO60656.1"/>
    </source>
</evidence>
<feature type="domain" description="Glycoside hydrolase family 31 TIM barrel" evidence="9">
    <location>
        <begin position="144"/>
        <end position="232"/>
    </location>
</feature>
<name>A0A0F7VF60_PENBI</name>
<comment type="function">
    <text evidence="7">Glucosidase involved in the degradation of cellulosic biomass. Has both alpha- and beta-glucosidase activity.</text>
</comment>
<dbReference type="InterPro" id="IPR000322">
    <property type="entry name" value="Glyco_hydro_31_TIM"/>
</dbReference>
<evidence type="ECO:0000256" key="5">
    <source>
        <dbReference type="ARBA" id="ARBA00023180"/>
    </source>
</evidence>
<sequence length="233" mass="26899">MSSSKSYLEFSMNHNPFSFPITRNSTGENIFDATAHPIGFLSQYLSICTKLPEPLNIYGLGESFDPFRLKTSNYSKTLWSRDAYGTPELTTCTAITPYILTTVGKTPSMYLEYRTRVGVVDLYFLGRPNPKEVAMQYPQRVGLPAMMSYWHFGFHNCRYGYYDIYKIAEVIANYYSAANIPLETQWTGIDYMNLRRVFTPDPYQFPFDKTRDLVPHLHKSNQHHMVMVDPAVT</sequence>
<dbReference type="CDD" id="cd14752">
    <property type="entry name" value="GH31_N"/>
    <property type="match status" value="1"/>
</dbReference>
<dbReference type="GO" id="GO:0004558">
    <property type="term" value="F:alpha-1,4-glucosidase activity"/>
    <property type="evidence" value="ECO:0007669"/>
    <property type="project" value="UniProtKB-EC"/>
</dbReference>
<evidence type="ECO:0000256" key="8">
    <source>
        <dbReference type="RuleBase" id="RU361185"/>
    </source>
</evidence>
<evidence type="ECO:0000256" key="6">
    <source>
        <dbReference type="ARBA" id="ARBA00023295"/>
    </source>
</evidence>
<dbReference type="OrthoDB" id="3816060at2759"/>
<dbReference type="GO" id="GO:0030246">
    <property type="term" value="F:carbohydrate binding"/>
    <property type="evidence" value="ECO:0007669"/>
    <property type="project" value="InterPro"/>
</dbReference>
<dbReference type="PANTHER" id="PTHR22762">
    <property type="entry name" value="ALPHA-GLUCOSIDASE"/>
    <property type="match status" value="1"/>
</dbReference>
<comment type="catalytic activity">
    <reaction evidence="2">
        <text>Hydrolysis of terminal, non-reducing (1-&gt;4)-linked alpha-D-glucose residues with release of alpha-D-glucose.</text>
        <dbReference type="EC" id="3.2.1.20"/>
    </reaction>
</comment>
<evidence type="ECO:0000256" key="3">
    <source>
        <dbReference type="ARBA" id="ARBA00007806"/>
    </source>
</evidence>
<evidence type="ECO:0000259" key="9">
    <source>
        <dbReference type="Pfam" id="PF01055"/>
    </source>
</evidence>
<keyword evidence="4 8" id="KW-0378">Hydrolase</keyword>
<proteinExistence type="inferred from homology"/>
<reference evidence="11" key="1">
    <citation type="journal article" date="2015" name="Genome Announc.">
        <title>Draft genome sequence of the fungus Penicillium brasilianum MG11.</title>
        <authorList>
            <person name="Horn F."/>
            <person name="Linde J."/>
            <person name="Mattern D.J."/>
            <person name="Walther G."/>
            <person name="Guthke R."/>
            <person name="Brakhage A.A."/>
            <person name="Valiante V."/>
        </authorList>
    </citation>
    <scope>NUCLEOTIDE SEQUENCE [LARGE SCALE GENOMIC DNA]</scope>
    <source>
        <strain evidence="11">MG11</strain>
    </source>
</reference>
<organism evidence="10 11">
    <name type="scientific">Penicillium brasilianum</name>
    <dbReference type="NCBI Taxonomy" id="104259"/>
    <lineage>
        <taxon>Eukaryota</taxon>
        <taxon>Fungi</taxon>
        <taxon>Dikarya</taxon>
        <taxon>Ascomycota</taxon>
        <taxon>Pezizomycotina</taxon>
        <taxon>Eurotiomycetes</taxon>
        <taxon>Eurotiomycetidae</taxon>
        <taxon>Eurotiales</taxon>
        <taxon>Aspergillaceae</taxon>
        <taxon>Penicillium</taxon>
    </lineage>
</organism>
<accession>A0A0F7VF60</accession>
<gene>
    <name evidence="10" type="ORF">PMG11_05260</name>
</gene>
<evidence type="ECO:0000256" key="1">
    <source>
        <dbReference type="ARBA" id="ARBA00000448"/>
    </source>
</evidence>
<keyword evidence="5" id="KW-0325">Glycoprotein</keyword>
<dbReference type="Pfam" id="PF01055">
    <property type="entry name" value="Glyco_hydro_31_2nd"/>
    <property type="match status" value="1"/>
</dbReference>
<keyword evidence="11" id="KW-1185">Reference proteome</keyword>
<comment type="similarity">
    <text evidence="3 8">Belongs to the glycosyl hydrolase 31 family.</text>
</comment>
<dbReference type="InterPro" id="IPR017853">
    <property type="entry name" value="GH"/>
</dbReference>
<dbReference type="AlphaFoldDB" id="A0A0F7VF60"/>
<evidence type="ECO:0000256" key="2">
    <source>
        <dbReference type="ARBA" id="ARBA00001657"/>
    </source>
</evidence>
<dbReference type="EMBL" id="CDHK01000004">
    <property type="protein sequence ID" value="CEO60656.1"/>
    <property type="molecule type" value="Genomic_DNA"/>
</dbReference>
<comment type="catalytic activity">
    <reaction evidence="1">
        <text>Hydrolysis of terminal, non-reducing beta-D-glucosyl residues with release of beta-D-glucose.</text>
        <dbReference type="EC" id="3.2.1.21"/>
    </reaction>
</comment>
<evidence type="ECO:0000313" key="11">
    <source>
        <dbReference type="Proteomes" id="UP000042958"/>
    </source>
</evidence>
<dbReference type="GO" id="GO:0005975">
    <property type="term" value="P:carbohydrate metabolic process"/>
    <property type="evidence" value="ECO:0007669"/>
    <property type="project" value="InterPro"/>
</dbReference>
<dbReference type="Proteomes" id="UP000042958">
    <property type="component" value="Unassembled WGS sequence"/>
</dbReference>
<dbReference type="SUPFAM" id="SSF74650">
    <property type="entry name" value="Galactose mutarotase-like"/>
    <property type="match status" value="1"/>
</dbReference>
<evidence type="ECO:0000256" key="4">
    <source>
        <dbReference type="ARBA" id="ARBA00022801"/>
    </source>
</evidence>
<evidence type="ECO:0000256" key="7">
    <source>
        <dbReference type="ARBA" id="ARBA00025512"/>
    </source>
</evidence>
<dbReference type="SUPFAM" id="SSF51445">
    <property type="entry name" value="(Trans)glycosidases"/>
    <property type="match status" value="1"/>
</dbReference>